<evidence type="ECO:0000256" key="10">
    <source>
        <dbReference type="SAM" id="MobiDB-lite"/>
    </source>
</evidence>
<dbReference type="GO" id="GO:0016987">
    <property type="term" value="F:sigma factor activity"/>
    <property type="evidence" value="ECO:0007669"/>
    <property type="project" value="UniProtKB-KW"/>
</dbReference>
<dbReference type="PROSITE" id="PS50847">
    <property type="entry name" value="GRAM_POS_ANCHORING"/>
    <property type="match status" value="1"/>
</dbReference>
<keyword evidence="2" id="KW-0134">Cell wall</keyword>
<reference evidence="13 14" key="1">
    <citation type="submission" date="2019-06" db="EMBL/GenBank/DDBJ databases">
        <title>Sequencing the genomes of 1000 actinobacteria strains.</title>
        <authorList>
            <person name="Klenk H.-P."/>
        </authorList>
    </citation>
    <scope>NUCLEOTIDE SEQUENCE [LARGE SCALE GENOMIC DNA]</scope>
    <source>
        <strain evidence="13 14">DSM 8803</strain>
    </source>
</reference>
<feature type="compositionally biased region" description="Gly residues" evidence="10">
    <location>
        <begin position="304"/>
        <end position="323"/>
    </location>
</feature>
<comment type="caution">
    <text evidence="13">The sequence shown here is derived from an EMBL/GenBank/DDBJ whole genome shotgun (WGS) entry which is preliminary data.</text>
</comment>
<evidence type="ECO:0000256" key="5">
    <source>
        <dbReference type="ARBA" id="ARBA00023015"/>
    </source>
</evidence>
<dbReference type="InterPro" id="IPR013324">
    <property type="entry name" value="RNA_pol_sigma_r3/r4-like"/>
</dbReference>
<feature type="region of interest" description="Disordered" evidence="10">
    <location>
        <begin position="289"/>
        <end position="365"/>
    </location>
</feature>
<name>A0A542Y7J4_9MICO</name>
<evidence type="ECO:0000256" key="7">
    <source>
        <dbReference type="ARBA" id="ARBA00023088"/>
    </source>
</evidence>
<keyword evidence="3" id="KW-0964">Secreted</keyword>
<dbReference type="Gene3D" id="1.10.1740.10">
    <property type="match status" value="1"/>
</dbReference>
<evidence type="ECO:0000313" key="13">
    <source>
        <dbReference type="EMBL" id="TQL44083.1"/>
    </source>
</evidence>
<keyword evidence="6" id="KW-0731">Sigma factor</keyword>
<dbReference type="InterPro" id="IPR036388">
    <property type="entry name" value="WH-like_DNA-bd_sf"/>
</dbReference>
<keyword evidence="11" id="KW-0472">Membrane</keyword>
<dbReference type="PANTHER" id="PTHR43133:SF8">
    <property type="entry name" value="RNA POLYMERASE SIGMA FACTOR HI_1459-RELATED"/>
    <property type="match status" value="1"/>
</dbReference>
<protein>
    <submittedName>
        <fullName evidence="13">RNA polymerase sigma factor (Sigma-70 family)</fullName>
    </submittedName>
</protein>
<keyword evidence="8" id="KW-0238">DNA-binding</keyword>
<sequence length="572" mass="59271">MIDERESTVAEPITDSELCDLIRGGEAWPLATLWERYHAVALGWAKRKDPAHAEDAVSEAFDSIYRALLDGGGPTESFTSYLFRTVTSQLSKHWRADSRELSIDDFDAEVLESGASDDHLADIEEQEAAAAALEDLPLRWKHVILAVDVAGKPVQEVAVDLELTPNSTSVLLKRAREGLKRSWLKQMHPPRELAADCAACVSDFSEMRWGRKGSRKAARASAHVEGCPQCKARWRRFAEQASVIGMVSTGVIAMERGWKRKALAAAAAFASAGVLVVAAGVAIPALQGTPSAPELPTVPLQGPTGEGPGGLDGGVAGSTGGGRPDAAAAGPGGTATSGRGGAVGGDADSGGETSPPGGGARADFDAVPSGFVEIPNTAHVNVNDLDVDGDGAPGTPTNTVWTKWGTAAAVKVDSTDQGVGLPGAKFLLWASEQTEGCRISKSLTPVVDDDGEAIVVESGVNGALDIPPLWVGDDEVDGGKFSSGLTARCYVLEEIAAPTGYVLPEGQAARSEIIVRGWDTAEPVAPIAIPNTAEPASWLARTGQNGQLLIAGGGALLLVAGGLVVVARPRGR</sequence>
<evidence type="ECO:0000256" key="1">
    <source>
        <dbReference type="ARBA" id="ARBA00010641"/>
    </source>
</evidence>
<comment type="similarity">
    <text evidence="1">Belongs to the sigma-70 factor family. ECF subfamily.</text>
</comment>
<dbReference type="Proteomes" id="UP000319094">
    <property type="component" value="Unassembled WGS sequence"/>
</dbReference>
<dbReference type="GO" id="GO:0005975">
    <property type="term" value="P:carbohydrate metabolic process"/>
    <property type="evidence" value="ECO:0007669"/>
    <property type="project" value="UniProtKB-ARBA"/>
</dbReference>
<gene>
    <name evidence="13" type="ORF">FB468_2126</name>
</gene>
<evidence type="ECO:0000256" key="8">
    <source>
        <dbReference type="ARBA" id="ARBA00023125"/>
    </source>
</evidence>
<evidence type="ECO:0000256" key="6">
    <source>
        <dbReference type="ARBA" id="ARBA00023082"/>
    </source>
</evidence>
<evidence type="ECO:0000256" key="2">
    <source>
        <dbReference type="ARBA" id="ARBA00022512"/>
    </source>
</evidence>
<evidence type="ECO:0000259" key="12">
    <source>
        <dbReference type="PROSITE" id="PS50847"/>
    </source>
</evidence>
<evidence type="ECO:0000313" key="14">
    <source>
        <dbReference type="Proteomes" id="UP000319094"/>
    </source>
</evidence>
<keyword evidence="14" id="KW-1185">Reference proteome</keyword>
<keyword evidence="9" id="KW-0804">Transcription</keyword>
<dbReference type="GO" id="GO:0003677">
    <property type="term" value="F:DNA binding"/>
    <property type="evidence" value="ECO:0007669"/>
    <property type="project" value="UniProtKB-KW"/>
</dbReference>
<keyword evidence="11" id="KW-0812">Transmembrane</keyword>
<dbReference type="EMBL" id="VFON01000001">
    <property type="protein sequence ID" value="TQL44083.1"/>
    <property type="molecule type" value="Genomic_DNA"/>
</dbReference>
<proteinExistence type="inferred from homology"/>
<dbReference type="InterPro" id="IPR013783">
    <property type="entry name" value="Ig-like_fold"/>
</dbReference>
<dbReference type="AlphaFoldDB" id="A0A542Y7J4"/>
<dbReference type="InterPro" id="IPR013325">
    <property type="entry name" value="RNA_pol_sigma_r2"/>
</dbReference>
<dbReference type="SUPFAM" id="SSF88946">
    <property type="entry name" value="Sigma2 domain of RNA polymerase sigma factors"/>
    <property type="match status" value="1"/>
</dbReference>
<feature type="transmembrane region" description="Helical" evidence="11">
    <location>
        <begin position="262"/>
        <end position="286"/>
    </location>
</feature>
<dbReference type="InterPro" id="IPR019931">
    <property type="entry name" value="LPXTG_anchor"/>
</dbReference>
<organism evidence="13 14">
    <name type="scientific">Leucobacter komagatae</name>
    <dbReference type="NCBI Taxonomy" id="55969"/>
    <lineage>
        <taxon>Bacteria</taxon>
        <taxon>Bacillati</taxon>
        <taxon>Actinomycetota</taxon>
        <taxon>Actinomycetes</taxon>
        <taxon>Micrococcales</taxon>
        <taxon>Microbacteriaceae</taxon>
        <taxon>Leucobacter</taxon>
    </lineage>
</organism>
<evidence type="ECO:0000256" key="4">
    <source>
        <dbReference type="ARBA" id="ARBA00022729"/>
    </source>
</evidence>
<dbReference type="PANTHER" id="PTHR43133">
    <property type="entry name" value="RNA POLYMERASE ECF-TYPE SIGMA FACTO"/>
    <property type="match status" value="1"/>
</dbReference>
<feature type="domain" description="Gram-positive cocci surface proteins LPxTG" evidence="12">
    <location>
        <begin position="539"/>
        <end position="572"/>
    </location>
</feature>
<evidence type="ECO:0000256" key="11">
    <source>
        <dbReference type="SAM" id="Phobius"/>
    </source>
</evidence>
<keyword evidence="11" id="KW-1133">Transmembrane helix</keyword>
<evidence type="ECO:0000256" key="9">
    <source>
        <dbReference type="ARBA" id="ARBA00023163"/>
    </source>
</evidence>
<keyword evidence="4" id="KW-0732">Signal</keyword>
<dbReference type="InterPro" id="IPR039425">
    <property type="entry name" value="RNA_pol_sigma-70-like"/>
</dbReference>
<feature type="transmembrane region" description="Helical" evidence="11">
    <location>
        <begin position="548"/>
        <end position="567"/>
    </location>
</feature>
<dbReference type="GO" id="GO:0006352">
    <property type="term" value="P:DNA-templated transcription initiation"/>
    <property type="evidence" value="ECO:0007669"/>
    <property type="project" value="InterPro"/>
</dbReference>
<dbReference type="InterPro" id="IPR014284">
    <property type="entry name" value="RNA_pol_sigma-70_dom"/>
</dbReference>
<accession>A0A542Y7J4</accession>
<evidence type="ECO:0000256" key="3">
    <source>
        <dbReference type="ARBA" id="ARBA00022525"/>
    </source>
</evidence>
<keyword evidence="5" id="KW-0805">Transcription regulation</keyword>
<dbReference type="OrthoDB" id="4987646at2"/>
<feature type="compositionally biased region" description="Gly residues" evidence="10">
    <location>
        <begin position="330"/>
        <end position="348"/>
    </location>
</feature>
<dbReference type="Gene3D" id="2.60.40.10">
    <property type="entry name" value="Immunoglobulins"/>
    <property type="match status" value="1"/>
</dbReference>
<dbReference type="NCBIfam" id="TIGR02937">
    <property type="entry name" value="sigma70-ECF"/>
    <property type="match status" value="1"/>
</dbReference>
<dbReference type="RefSeq" id="WP_141887304.1">
    <property type="nucleotide sequence ID" value="NZ_BAAAUY010000011.1"/>
</dbReference>
<dbReference type="SUPFAM" id="SSF88659">
    <property type="entry name" value="Sigma3 and sigma4 domains of RNA polymerase sigma factors"/>
    <property type="match status" value="1"/>
</dbReference>
<keyword evidence="7" id="KW-0572">Peptidoglycan-anchor</keyword>
<dbReference type="Gene3D" id="1.10.10.10">
    <property type="entry name" value="Winged helix-like DNA-binding domain superfamily/Winged helix DNA-binding domain"/>
    <property type="match status" value="1"/>
</dbReference>